<gene>
    <name evidence="2" type="ORF">GCM10020366_48000</name>
</gene>
<dbReference type="InterPro" id="IPR036388">
    <property type="entry name" value="WH-like_DNA-bd_sf"/>
</dbReference>
<evidence type="ECO:0000313" key="2">
    <source>
        <dbReference type="EMBL" id="GAA3361962.1"/>
    </source>
</evidence>
<dbReference type="PANTHER" id="PTHR33164:SF99">
    <property type="entry name" value="MARR FAMILY REGULATORY PROTEIN"/>
    <property type="match status" value="1"/>
</dbReference>
<dbReference type="EMBL" id="BAAAYK010000038">
    <property type="protein sequence ID" value="GAA3361962.1"/>
    <property type="molecule type" value="Genomic_DNA"/>
</dbReference>
<keyword evidence="3" id="KW-1185">Reference proteome</keyword>
<dbReference type="Proteomes" id="UP001500483">
    <property type="component" value="Unassembled WGS sequence"/>
</dbReference>
<dbReference type="PANTHER" id="PTHR33164">
    <property type="entry name" value="TRANSCRIPTIONAL REGULATOR, MARR FAMILY"/>
    <property type="match status" value="1"/>
</dbReference>
<dbReference type="InterPro" id="IPR000835">
    <property type="entry name" value="HTH_MarR-typ"/>
</dbReference>
<dbReference type="RefSeq" id="WP_258342298.1">
    <property type="nucleotide sequence ID" value="NZ_BAAAYK010000038.1"/>
</dbReference>
<dbReference type="PROSITE" id="PS50995">
    <property type="entry name" value="HTH_MARR_2"/>
    <property type="match status" value="1"/>
</dbReference>
<dbReference type="SMART" id="SM00347">
    <property type="entry name" value="HTH_MARR"/>
    <property type="match status" value="1"/>
</dbReference>
<dbReference type="SUPFAM" id="SSF46785">
    <property type="entry name" value="Winged helix' DNA-binding domain"/>
    <property type="match status" value="1"/>
</dbReference>
<sequence>MEPWETSPQRRAWRPYIETSLLLETRLDEDLRAAAGMSLMDYHVLLVLSECPEQRQRMGELAARMVFSPSRLTYQVKVLERRGWVVRHPSPDDRRVHHAVLTAAGLEALRAADAHHVRTVQRLFTDDLDEQELDVLRRVFTRTQDRLRGTAGR</sequence>
<proteinExistence type="predicted"/>
<accession>A0ABP6RWF3</accession>
<reference evidence="3" key="1">
    <citation type="journal article" date="2019" name="Int. J. Syst. Evol. Microbiol.">
        <title>The Global Catalogue of Microorganisms (GCM) 10K type strain sequencing project: providing services to taxonomists for standard genome sequencing and annotation.</title>
        <authorList>
            <consortium name="The Broad Institute Genomics Platform"/>
            <consortium name="The Broad Institute Genome Sequencing Center for Infectious Disease"/>
            <person name="Wu L."/>
            <person name="Ma J."/>
        </authorList>
    </citation>
    <scope>NUCLEOTIDE SEQUENCE [LARGE SCALE GENOMIC DNA]</scope>
    <source>
        <strain evidence="3">JCM 9687</strain>
    </source>
</reference>
<name>A0ABP6RWF3_9PSEU</name>
<dbReference type="InterPro" id="IPR039422">
    <property type="entry name" value="MarR/SlyA-like"/>
</dbReference>
<dbReference type="Pfam" id="PF12802">
    <property type="entry name" value="MarR_2"/>
    <property type="match status" value="1"/>
</dbReference>
<feature type="domain" description="HTH marR-type" evidence="1">
    <location>
        <begin position="1"/>
        <end position="145"/>
    </location>
</feature>
<organism evidence="2 3">
    <name type="scientific">Saccharopolyspora gregorii</name>
    <dbReference type="NCBI Taxonomy" id="33914"/>
    <lineage>
        <taxon>Bacteria</taxon>
        <taxon>Bacillati</taxon>
        <taxon>Actinomycetota</taxon>
        <taxon>Actinomycetes</taxon>
        <taxon>Pseudonocardiales</taxon>
        <taxon>Pseudonocardiaceae</taxon>
        <taxon>Saccharopolyspora</taxon>
    </lineage>
</organism>
<evidence type="ECO:0000313" key="3">
    <source>
        <dbReference type="Proteomes" id="UP001500483"/>
    </source>
</evidence>
<dbReference type="Gene3D" id="1.10.10.10">
    <property type="entry name" value="Winged helix-like DNA-binding domain superfamily/Winged helix DNA-binding domain"/>
    <property type="match status" value="1"/>
</dbReference>
<evidence type="ECO:0000259" key="1">
    <source>
        <dbReference type="PROSITE" id="PS50995"/>
    </source>
</evidence>
<comment type="caution">
    <text evidence="2">The sequence shown here is derived from an EMBL/GenBank/DDBJ whole genome shotgun (WGS) entry which is preliminary data.</text>
</comment>
<protein>
    <submittedName>
        <fullName evidence="2">MarR family winged helix-turn-helix transcriptional regulator</fullName>
    </submittedName>
</protein>
<dbReference type="InterPro" id="IPR036390">
    <property type="entry name" value="WH_DNA-bd_sf"/>
</dbReference>